<gene>
    <name evidence="4" type="ORF">HMPREF1541_10260</name>
</gene>
<feature type="region of interest" description="Disordered" evidence="2">
    <location>
        <begin position="943"/>
        <end position="1031"/>
    </location>
</feature>
<feature type="region of interest" description="Disordered" evidence="2">
    <location>
        <begin position="1371"/>
        <end position="1396"/>
    </location>
</feature>
<dbReference type="EMBL" id="KB822714">
    <property type="protein sequence ID" value="ETN44590.1"/>
    <property type="molecule type" value="Genomic_DNA"/>
</dbReference>
<keyword evidence="3" id="KW-0812">Transmembrane</keyword>
<feature type="compositionally biased region" description="Low complexity" evidence="2">
    <location>
        <begin position="1009"/>
        <end position="1018"/>
    </location>
</feature>
<feature type="region of interest" description="Disordered" evidence="2">
    <location>
        <begin position="1308"/>
        <end position="1358"/>
    </location>
</feature>
<feature type="transmembrane region" description="Helical" evidence="3">
    <location>
        <begin position="1408"/>
        <end position="1430"/>
    </location>
</feature>
<feature type="region of interest" description="Disordered" evidence="2">
    <location>
        <begin position="1135"/>
        <end position="1240"/>
    </location>
</feature>
<feature type="compositionally biased region" description="Polar residues" evidence="2">
    <location>
        <begin position="507"/>
        <end position="526"/>
    </location>
</feature>
<feature type="compositionally biased region" description="Basic and acidic residues" evidence="2">
    <location>
        <begin position="472"/>
        <end position="481"/>
    </location>
</feature>
<feature type="compositionally biased region" description="Low complexity" evidence="2">
    <location>
        <begin position="541"/>
        <end position="562"/>
    </location>
</feature>
<keyword evidence="3" id="KW-1133">Transmembrane helix</keyword>
<feature type="region of interest" description="Disordered" evidence="2">
    <location>
        <begin position="507"/>
        <end position="568"/>
    </location>
</feature>
<feature type="compositionally biased region" description="Low complexity" evidence="2">
    <location>
        <begin position="971"/>
        <end position="984"/>
    </location>
</feature>
<accession>W2S7I1</accession>
<feature type="compositionally biased region" description="Low complexity" evidence="2">
    <location>
        <begin position="1209"/>
        <end position="1234"/>
    </location>
</feature>
<feature type="transmembrane region" description="Helical" evidence="3">
    <location>
        <begin position="1437"/>
        <end position="1454"/>
    </location>
</feature>
<feature type="compositionally biased region" description="Acidic residues" evidence="2">
    <location>
        <begin position="1320"/>
        <end position="1334"/>
    </location>
</feature>
<feature type="region of interest" description="Disordered" evidence="2">
    <location>
        <begin position="667"/>
        <end position="691"/>
    </location>
</feature>
<feature type="coiled-coil region" evidence="1">
    <location>
        <begin position="63"/>
        <end position="185"/>
    </location>
</feature>
<keyword evidence="1" id="KW-0175">Coiled coil</keyword>
<evidence type="ECO:0000256" key="1">
    <source>
        <dbReference type="SAM" id="Coils"/>
    </source>
</evidence>
<dbReference type="RefSeq" id="XP_008713153.1">
    <property type="nucleotide sequence ID" value="XM_008714931.1"/>
</dbReference>
<dbReference type="InParanoid" id="W2S7I1"/>
<feature type="region of interest" description="Disordered" evidence="2">
    <location>
        <begin position="425"/>
        <end position="490"/>
    </location>
</feature>
<reference evidence="4 5" key="1">
    <citation type="submission" date="2013-03" db="EMBL/GenBank/DDBJ databases">
        <title>The Genome Sequence of Phialophora europaea CBS 101466.</title>
        <authorList>
            <consortium name="The Broad Institute Genomics Platform"/>
            <person name="Cuomo C."/>
            <person name="de Hoog S."/>
            <person name="Gorbushina A."/>
            <person name="Walker B."/>
            <person name="Young S.K."/>
            <person name="Zeng Q."/>
            <person name="Gargeya S."/>
            <person name="Fitzgerald M."/>
            <person name="Haas B."/>
            <person name="Abouelleil A."/>
            <person name="Allen A.W."/>
            <person name="Alvarado L."/>
            <person name="Arachchi H.M."/>
            <person name="Berlin A.M."/>
            <person name="Chapman S.B."/>
            <person name="Gainer-Dewar J."/>
            <person name="Goldberg J."/>
            <person name="Griggs A."/>
            <person name="Gujja S."/>
            <person name="Hansen M."/>
            <person name="Howarth C."/>
            <person name="Imamovic A."/>
            <person name="Ireland A."/>
            <person name="Larimer J."/>
            <person name="McCowan C."/>
            <person name="Murphy C."/>
            <person name="Pearson M."/>
            <person name="Poon T.W."/>
            <person name="Priest M."/>
            <person name="Roberts A."/>
            <person name="Saif S."/>
            <person name="Shea T."/>
            <person name="Sisk P."/>
            <person name="Sykes S."/>
            <person name="Wortman J."/>
            <person name="Nusbaum C."/>
            <person name="Birren B."/>
        </authorList>
    </citation>
    <scope>NUCLEOTIDE SEQUENCE [LARGE SCALE GENOMIC DNA]</scope>
    <source>
        <strain evidence="4 5">CBS 101466</strain>
    </source>
</reference>
<evidence type="ECO:0000256" key="3">
    <source>
        <dbReference type="SAM" id="Phobius"/>
    </source>
</evidence>
<dbReference type="VEuPathDB" id="FungiDB:HMPREF1541_10260"/>
<organism evidence="4 5">
    <name type="scientific">Cyphellophora europaea (strain CBS 101466)</name>
    <name type="common">Phialophora europaea</name>
    <dbReference type="NCBI Taxonomy" id="1220924"/>
    <lineage>
        <taxon>Eukaryota</taxon>
        <taxon>Fungi</taxon>
        <taxon>Dikarya</taxon>
        <taxon>Ascomycota</taxon>
        <taxon>Pezizomycotina</taxon>
        <taxon>Eurotiomycetes</taxon>
        <taxon>Chaetothyriomycetidae</taxon>
        <taxon>Chaetothyriales</taxon>
        <taxon>Cyphellophoraceae</taxon>
        <taxon>Cyphellophora</taxon>
    </lineage>
</organism>
<feature type="compositionally biased region" description="Low complexity" evidence="2">
    <location>
        <begin position="740"/>
        <end position="755"/>
    </location>
</feature>
<feature type="region of interest" description="Disordered" evidence="2">
    <location>
        <begin position="841"/>
        <end position="877"/>
    </location>
</feature>
<evidence type="ECO:0000313" key="5">
    <source>
        <dbReference type="Proteomes" id="UP000030752"/>
    </source>
</evidence>
<keyword evidence="3" id="KW-0472">Membrane</keyword>
<dbReference type="GeneID" id="19977599"/>
<dbReference type="STRING" id="1220924.W2S7I1"/>
<feature type="compositionally biased region" description="Polar residues" evidence="2">
    <location>
        <begin position="1335"/>
        <end position="1353"/>
    </location>
</feature>
<feature type="region of interest" description="Disordered" evidence="2">
    <location>
        <begin position="340"/>
        <end position="383"/>
    </location>
</feature>
<feature type="region of interest" description="Disordered" evidence="2">
    <location>
        <begin position="1"/>
        <end position="29"/>
    </location>
</feature>
<keyword evidence="5" id="KW-1185">Reference proteome</keyword>
<proteinExistence type="predicted"/>
<dbReference type="Proteomes" id="UP000030752">
    <property type="component" value="Unassembled WGS sequence"/>
</dbReference>
<evidence type="ECO:0000256" key="2">
    <source>
        <dbReference type="SAM" id="MobiDB-lite"/>
    </source>
</evidence>
<evidence type="ECO:0000313" key="4">
    <source>
        <dbReference type="EMBL" id="ETN44590.1"/>
    </source>
</evidence>
<feature type="compositionally biased region" description="Polar residues" evidence="2">
    <location>
        <begin position="370"/>
        <end position="380"/>
    </location>
</feature>
<feature type="region of interest" description="Disordered" evidence="2">
    <location>
        <begin position="738"/>
        <end position="766"/>
    </location>
</feature>
<feature type="compositionally biased region" description="Low complexity" evidence="2">
    <location>
        <begin position="340"/>
        <end position="349"/>
    </location>
</feature>
<protein>
    <submittedName>
        <fullName evidence="4">Uncharacterized protein</fullName>
    </submittedName>
</protein>
<dbReference type="HOGENOM" id="CLU_248418_0_0_1"/>
<name>W2S7I1_CYPE1</name>
<feature type="compositionally biased region" description="Low complexity" evidence="2">
    <location>
        <begin position="841"/>
        <end position="854"/>
    </location>
</feature>
<sequence length="1506" mass="167395">MELPFDAPKDDPHDNLISQSPAASVYPPPASQFYELGLKSDDPSFREALKQAADEMSTLVQSNNALDARLSAKEDELEKMTRHWRNENDLLRHALIEHEERLNHDERVTEETEENARQQRIELSREKACVSRLQAKEERYLEQLSEFVEEKEALAFQITRLKEEIADARRSKKLLQRDCRKAQNKAGETVELNRSLQGQLERKTLQICELHKKIELLLGHQAARERILADITSMFARSEGDLDRWEVELRMLFRSGHRQESTVSRVSLSETMPDLDTELSRAFETSKDTRHDRFRRAFSSPNLSAARHMSRSLAPNEVPIQSSSPLPGSIQHSDIITSLSLRRSTQTSRPHTPTRHLTSRPHELPRAASPITSSIHSQTPVDKHRVERQVAELDARDNATEEDLVGGASLLEELHELGEDETVFDETGYSGHDHAPEISNPSDHAESSEGYDSAGHSRIVDAPPGGQTLHFHSQDDIEPAQKRHQSVKAPVSTLVSIPPILINAGQSAELSSTSPSITSTEQNSPGFVQLSDRNAPFGSKPSLSQPAPSALASGALPPSQSPRTTGKVHSAVQTIESLYLWPSQHHVDWTSKRHPKSLRLGSNTDCMRCCQTYNKMPLQAETARSAARQKAYLKLKPVSISVHRQKLRRTHSTSDVLERRVGLEVEDFQSSSPFEPPGTRTPRPPSGSQLEEIETPDLVWESQETLVGADINGGVESEVLISKTQLLEDQENWQMDLRSDSSTSLTVLSPPSASSSHDESMGHSDEDRLVTNLAEEDDKQAHDWQVARLERKKPFLKESARVVLSRGVDRLLDVPAKANVPLELADDTSFLFRDLWPRQWSQSSHSSSDVSNESNGPADLEPAIDNALSSSSSLDDVPSTAATLLHSEKIFVGITQKPRSSSTHFAPEEIVYTETMSASPTSTRRGAVSDMFSEGAARASLVHEPSLPSLPRRRVARSASNDSAVTRRRWTSSPSDSSSSSGSKTDSKCSKDTIPSSPPLDDTRPDNVSWPSRSSSSSYAWESADDQQLQVSEVSPVAQDLEAHTRQSAKNSFADISTHPSMLTKHLGAWITSVDLQHRDSTGIRRVNSFPEELNRRASLAEWLPDDKDPFSPSRTISPDAESDCITKDELARKPESLQSKRRLSVLSSAPKIAQRSQVTNKPKNRGPRWSRALVRPHVNGDLTPASRRARHTRQSGIGTPVRPLGVLPTTTAPAPAASKTPTRRASASSSPTRNMTPLGPQNLAGALRWHVEDFFSLRNGREWKITFPANDITFMRSQSQDADTSAMPQSQPMDNGHIVMRIEEEPLQAPGNDKPVPEGGDDDAGSDFEDATEASDSSFDTAVEQGNPTLNAPQDLPLVDRHHFGRGSVWSDPGLSAPGQSEAADGEPQAVSTSNKKSKGAFESIKWMFGMLQVLFGILRILLAMLQMLFDLPRKLFQVLYWPLLITLLLITWDQKQVWFEANAIEYRNAAVRMHNTERWGHPWLEKQVFELVRKLDLVHEVYGM</sequence>
<feature type="compositionally biased region" description="Basic and acidic residues" evidence="2">
    <location>
        <begin position="756"/>
        <end position="766"/>
    </location>
</feature>